<protein>
    <submittedName>
        <fullName evidence="1">Transcriptional regulator</fullName>
    </submittedName>
</protein>
<gene>
    <name evidence="1" type="ORF">VK70_16910</name>
</gene>
<dbReference type="HOGENOM" id="CLU_380676_0_0_9"/>
<evidence type="ECO:0000313" key="2">
    <source>
        <dbReference type="Proteomes" id="UP000034189"/>
    </source>
</evidence>
<reference evidence="1 2" key="1">
    <citation type="submission" date="2015-03" db="EMBL/GenBank/DDBJ databases">
        <authorList>
            <person name="Abdul Halim M."/>
        </authorList>
    </citation>
    <scope>NUCLEOTIDE SEQUENCE [LARGE SCALE GENOMIC DNA]</scope>
    <source>
        <strain evidence="1 2">ATCC 35681</strain>
    </source>
</reference>
<name>A0A0F7FBF8_PAEDU</name>
<dbReference type="OrthoDB" id="1660014at2"/>
<dbReference type="PATRIC" id="fig|1333534.5.peg.3722"/>
<sequence length="722" mass="81757">MEIINQTNRTILFEEINPEKLDLITIVGDVKGIDSLSDDRIKEINQQLLVRSFDEFLDKFTPTVYSFFNAANQKVMYTLRKPDGIPDEMISEIRVDQNNDFLKMLFTLIDTKRSQGITNVDFKFENLLDMISPKKVMDDIRQVRKEIHYLYGQYDQLDEGDPKKLDMGDKLNAMFEEASRNYNNVMAMLPLAIEDIKTRLLLGGAQEENAGEAVQIGMLTIGEGGELKIIEAPKSDSTELVLLDENGAGDLSAVFGEDYDSITESPSNYVKDLVVRTFVPLPAVHAEVNTELEVQNYNTYLEFYKNAKDDFVKTVKPLVEKIIGVKLFFDQYATKNKGMLPTMLIANSKLDMLVKSSNIPRLETFLNTVNSKNDFSDTIWFGIVPSVELETAGKVKVSRERFKGNEKVVKNDGYTMESLSMLLQVVKDYKIQIFFNFESGEDTTFNSMATAGIDKYIDKCAPLVRKEYSEFAIPCVPNFTIIPKEKSGVIIDSKMLQTENGVELSKEKEDILKLWIEGVYVGAAYVAAGLAAAYQCPEYLRETFKTVNKDFPGARFDIEAGDNSLRTVTTMAKEITGFTNSIKDAINRKNFGFVFSSENAQLQDKDIRRITVYKARSMALSEDGFDSIYKTLVSTYIERILRYQTGDFKHENIVRFFSNNPSSQKSKWVGTRGYINSIIQDGDDISYVIDEKNNLCHIDLVFNGNVKNLEVMITKGTSPVKA</sequence>
<dbReference type="EMBL" id="CP011114">
    <property type="protein sequence ID" value="AKG36033.1"/>
    <property type="molecule type" value="Genomic_DNA"/>
</dbReference>
<reference evidence="1 2" key="2">
    <citation type="journal article" date="2016" name="Genome Announc.">
        <title>Genome Sequence of a Gram-Positive Diazotroph, Paenibacillus durus Type Strain ATCC 35681.</title>
        <authorList>
            <person name="Halim M.A."/>
            <person name="Rahman A.Y."/>
            <person name="Sim K.S."/>
            <person name="Yam H.C."/>
            <person name="Rahim A.A."/>
            <person name="Ghazali A.H."/>
            <person name="Najimudin N."/>
        </authorList>
    </citation>
    <scope>NUCLEOTIDE SEQUENCE [LARGE SCALE GENOMIC DNA]</scope>
    <source>
        <strain evidence="1 2">ATCC 35681</strain>
    </source>
</reference>
<dbReference type="RefSeq" id="WP_025697086.1">
    <property type="nucleotide sequence ID" value="NZ_ASQQ01000492.1"/>
</dbReference>
<accession>A0A0F7FBF8</accession>
<organism evidence="1 2">
    <name type="scientific">Paenibacillus durus ATCC 35681</name>
    <dbReference type="NCBI Taxonomy" id="1333534"/>
    <lineage>
        <taxon>Bacteria</taxon>
        <taxon>Bacillati</taxon>
        <taxon>Bacillota</taxon>
        <taxon>Bacilli</taxon>
        <taxon>Bacillales</taxon>
        <taxon>Paenibacillaceae</taxon>
        <taxon>Paenibacillus</taxon>
    </lineage>
</organism>
<proteinExistence type="predicted"/>
<dbReference type="AlphaFoldDB" id="A0A0F7FBF8"/>
<dbReference type="Proteomes" id="UP000034189">
    <property type="component" value="Chromosome"/>
</dbReference>
<evidence type="ECO:0000313" key="1">
    <source>
        <dbReference type="EMBL" id="AKG36033.1"/>
    </source>
</evidence>